<dbReference type="AlphaFoldDB" id="A0A1H9AKM3"/>
<dbReference type="Proteomes" id="UP000199503">
    <property type="component" value="Unassembled WGS sequence"/>
</dbReference>
<gene>
    <name evidence="1" type="ORF">SAMN04488000_101199</name>
</gene>
<dbReference type="STRING" id="65499.SAMN04488000_101199"/>
<accession>A0A1H9AKM3</accession>
<dbReference type="OrthoDB" id="4181698at2"/>
<sequence>MQTQLWVAILSLTGVLLGGGLSSLVQNSVARRVERNDVRRQTAERADARRAERLELLREFIKVAQQAERAAEDRDDTPAWKNSALDVVDELWVCERMIHVLFTSSLHELARAYVKALDHVVWHAPDEGTLWDHLRGPKVAFLDAAREELGR</sequence>
<evidence type="ECO:0000313" key="2">
    <source>
        <dbReference type="Proteomes" id="UP000199503"/>
    </source>
</evidence>
<organism evidence="1 2">
    <name type="scientific">Lentzea albida</name>
    <dbReference type="NCBI Taxonomy" id="65499"/>
    <lineage>
        <taxon>Bacteria</taxon>
        <taxon>Bacillati</taxon>
        <taxon>Actinomycetota</taxon>
        <taxon>Actinomycetes</taxon>
        <taxon>Pseudonocardiales</taxon>
        <taxon>Pseudonocardiaceae</taxon>
        <taxon>Lentzea</taxon>
    </lineage>
</organism>
<proteinExistence type="predicted"/>
<dbReference type="RefSeq" id="WP_089907949.1">
    <property type="nucleotide sequence ID" value="NZ_FOFV01000001.1"/>
</dbReference>
<dbReference type="EMBL" id="FOFV01000001">
    <property type="protein sequence ID" value="SEP77296.1"/>
    <property type="molecule type" value="Genomic_DNA"/>
</dbReference>
<name>A0A1H9AKM3_9PSEU</name>
<reference evidence="2" key="1">
    <citation type="submission" date="2016-10" db="EMBL/GenBank/DDBJ databases">
        <authorList>
            <person name="Varghese N."/>
            <person name="Submissions S."/>
        </authorList>
    </citation>
    <scope>NUCLEOTIDE SEQUENCE [LARGE SCALE GENOMIC DNA]</scope>
    <source>
        <strain evidence="2">DSM 44437</strain>
    </source>
</reference>
<evidence type="ECO:0000313" key="1">
    <source>
        <dbReference type="EMBL" id="SEP77296.1"/>
    </source>
</evidence>
<protein>
    <submittedName>
        <fullName evidence="1">Uncharacterized protein</fullName>
    </submittedName>
</protein>
<keyword evidence="2" id="KW-1185">Reference proteome</keyword>